<dbReference type="AlphaFoldDB" id="A0A518CUL6"/>
<accession>A0A518CUL6</accession>
<dbReference type="PROSITE" id="PS51257">
    <property type="entry name" value="PROKAR_LIPOPROTEIN"/>
    <property type="match status" value="1"/>
</dbReference>
<organism evidence="2 3">
    <name type="scientific">Rohdeia mirabilis</name>
    <dbReference type="NCBI Taxonomy" id="2528008"/>
    <lineage>
        <taxon>Bacteria</taxon>
        <taxon>Pseudomonadati</taxon>
        <taxon>Planctomycetota</taxon>
        <taxon>Planctomycetia</taxon>
        <taxon>Planctomycetia incertae sedis</taxon>
        <taxon>Rohdeia</taxon>
    </lineage>
</organism>
<proteinExistence type="predicted"/>
<name>A0A518CUL6_9BACT</name>
<evidence type="ECO:0000313" key="2">
    <source>
        <dbReference type="EMBL" id="QDU82916.1"/>
    </source>
</evidence>
<feature type="region of interest" description="Disordered" evidence="1">
    <location>
        <begin position="30"/>
        <end position="49"/>
    </location>
</feature>
<reference evidence="2 3" key="1">
    <citation type="submission" date="2019-02" db="EMBL/GenBank/DDBJ databases">
        <title>Deep-cultivation of Planctomycetes and their phenomic and genomic characterization uncovers novel biology.</title>
        <authorList>
            <person name="Wiegand S."/>
            <person name="Jogler M."/>
            <person name="Boedeker C."/>
            <person name="Pinto D."/>
            <person name="Vollmers J."/>
            <person name="Rivas-Marin E."/>
            <person name="Kohn T."/>
            <person name="Peeters S.H."/>
            <person name="Heuer A."/>
            <person name="Rast P."/>
            <person name="Oberbeckmann S."/>
            <person name="Bunk B."/>
            <person name="Jeske O."/>
            <person name="Meyerdierks A."/>
            <person name="Storesund J.E."/>
            <person name="Kallscheuer N."/>
            <person name="Luecker S."/>
            <person name="Lage O.M."/>
            <person name="Pohl T."/>
            <person name="Merkel B.J."/>
            <person name="Hornburger P."/>
            <person name="Mueller R.-W."/>
            <person name="Bruemmer F."/>
            <person name="Labrenz M."/>
            <person name="Spormann A.M."/>
            <person name="Op den Camp H."/>
            <person name="Overmann J."/>
            <person name="Amann R."/>
            <person name="Jetten M.S.M."/>
            <person name="Mascher T."/>
            <person name="Medema M.H."/>
            <person name="Devos D.P."/>
            <person name="Kaster A.-K."/>
            <person name="Ovreas L."/>
            <person name="Rohde M."/>
            <person name="Galperin M.Y."/>
            <person name="Jogler C."/>
        </authorList>
    </citation>
    <scope>NUCLEOTIDE SEQUENCE [LARGE SCALE GENOMIC DNA]</scope>
    <source>
        <strain evidence="2 3">Pla163</strain>
    </source>
</reference>
<evidence type="ECO:0000256" key="1">
    <source>
        <dbReference type="SAM" id="MobiDB-lite"/>
    </source>
</evidence>
<dbReference type="Proteomes" id="UP000319342">
    <property type="component" value="Chromosome"/>
</dbReference>
<dbReference type="EMBL" id="CP036290">
    <property type="protein sequence ID" value="QDU82916.1"/>
    <property type="molecule type" value="Genomic_DNA"/>
</dbReference>
<dbReference type="OrthoDB" id="251461at2"/>
<evidence type="ECO:0008006" key="4">
    <source>
        <dbReference type="Google" id="ProtNLM"/>
    </source>
</evidence>
<keyword evidence="3" id="KW-1185">Reference proteome</keyword>
<protein>
    <recommendedName>
        <fullName evidence="4">LPS-assembly protein LptD</fullName>
    </recommendedName>
</protein>
<evidence type="ECO:0000313" key="3">
    <source>
        <dbReference type="Proteomes" id="UP000319342"/>
    </source>
</evidence>
<sequence length="809" mass="91192">MTAHRDDFGSGTVLALALAACAFTGHGVAAQETPPSPTAGAVDPSSDDPLEAVEPWRFEALGGGSSLKDVDATILLLKQPRYTSGIRRLEANWGVFWLDEDSSFFGNELLAPSDLAPSTPVDPGDDTDALSQLPTALRGLLNDPLISKVRELYFEGPIEYYEGDRRVFSADALYLDRIDGHGWVAGARYSVKERIGGSSYVLNIYAKWLRISADGSLQSSDARITTSEFAVPSYTIETGDMRMEPTDDPDYPWRVRMRDNKLRFGRSFALPLPPLSYLADEDGEPTFGGVRVGDEARFGTVLGIRYSRDTREEIGNTVNRWLGGDPDDFRSRFKVDLTWLGSRGLLTDLETRLSSPGHYEWNINLAGLPDGDRDRGLARVPESERDTWRLWLRSRGRFQRAPGEYVEIAFSRQSDPGVQSEFFEKEYLEFEERESYVHWRRARGREYTSVTVSGTLDPFRSEVTRLPEVRYVTERTQVGTLFGRPLLWRQDSRAGYLDRREGDPIYEPDYADGFGEVSTLRVNSDHRFELPFDLGRGGFRAIPRVDANFAGWSDDGLEEDEVGRALATAAVRVTNSFWRGTSDRSRVELAPWIEARSVFVEETSTAVPAVFDPDVELRESGDFVELGLRTRYTAPRAPFSLDLETRMTRASDQDTPEGDRWLPVAVLGSIASEWGLVPWRLEHDGRYDTNTGRTRFSRSTLELFPREDVDIDVSFSMGRDAADTKLFEAVTIGALYRFTPKWDIYGRQSWSLAGQSTLSNEIGVRRYGHDLLFELELRRRTGEGSSIGISVKPLFSARKRSERRLDAFR</sequence>
<dbReference type="RefSeq" id="WP_145181672.1">
    <property type="nucleotide sequence ID" value="NZ_CP036290.1"/>
</dbReference>
<gene>
    <name evidence="2" type="ORF">Pla163_00100</name>
</gene>